<evidence type="ECO:0000256" key="6">
    <source>
        <dbReference type="ARBA" id="ARBA00023170"/>
    </source>
</evidence>
<dbReference type="PROSITE" id="PS50262">
    <property type="entry name" value="G_PROTEIN_RECEP_F1_2"/>
    <property type="match status" value="1"/>
</dbReference>
<feature type="transmembrane region" description="Helical" evidence="8">
    <location>
        <begin position="261"/>
        <end position="284"/>
    </location>
</feature>
<keyword evidence="6" id="KW-0675">Receptor</keyword>
<comment type="subcellular location">
    <subcellularLocation>
        <location evidence="1">Membrane</location>
        <topology evidence="1">Multi-pass membrane protein</topology>
    </subcellularLocation>
</comment>
<evidence type="ECO:0000313" key="11">
    <source>
        <dbReference type="WBParaSite" id="TREG1_144760.1"/>
    </source>
</evidence>
<evidence type="ECO:0000256" key="8">
    <source>
        <dbReference type="SAM" id="Phobius"/>
    </source>
</evidence>
<dbReference type="InterPro" id="IPR017452">
    <property type="entry name" value="GPCR_Rhodpsn_7TM"/>
</dbReference>
<evidence type="ECO:0000259" key="9">
    <source>
        <dbReference type="PROSITE" id="PS50262"/>
    </source>
</evidence>
<sequence length="377" mass="43758">TVKLHHYTNCVYSLLTDSTEMICSNTTDYSYLVGDFRAYACPIIAVVGVTGNIFIIVIFAQDRPYSRFSFYAISLAVANITTLTVNTFIDDFLGRGLSHATNHRLYYKLDVLSEFWCKCVEYISNAMYFISSYLIVIFSIDRLLTIHQPIKFYSTFHKRWALSACIIVFFVGIISNTPLLSVQTLVVDPSSRTNFTCRMISEHPVAKFTIAFETIITFTIPFCLVLFLNTFICIRLWKLKANRRALLPTDSSRNHMEMGRVFGHLALSTAFLLLYLPMVCVVLIRLNQTLNHMDRHKPYALCIIDLSRFLSSVKDITYAVNFFVYLIFLRNFRQSFWNIFRSMCCKQALTAPQLTLYRQEDKRQNNKFRRAKTVPHF</sequence>
<dbReference type="Proteomes" id="UP000050795">
    <property type="component" value="Unassembled WGS sequence"/>
</dbReference>
<feature type="domain" description="G-protein coupled receptors family 1 profile" evidence="9">
    <location>
        <begin position="51"/>
        <end position="325"/>
    </location>
</feature>
<feature type="transmembrane region" description="Helical" evidence="8">
    <location>
        <begin position="316"/>
        <end position="332"/>
    </location>
</feature>
<dbReference type="WBParaSite" id="TREG1_144760.1">
    <property type="protein sequence ID" value="TREG1_144760.1"/>
    <property type="gene ID" value="TREG1_144760"/>
</dbReference>
<keyword evidence="5 8" id="KW-0472">Membrane</keyword>
<dbReference type="PRINTS" id="PR00237">
    <property type="entry name" value="GPCRRHODOPSN"/>
</dbReference>
<organism evidence="10 11">
    <name type="scientific">Trichobilharzia regenti</name>
    <name type="common">Nasal bird schistosome</name>
    <dbReference type="NCBI Taxonomy" id="157069"/>
    <lineage>
        <taxon>Eukaryota</taxon>
        <taxon>Metazoa</taxon>
        <taxon>Spiralia</taxon>
        <taxon>Lophotrochozoa</taxon>
        <taxon>Platyhelminthes</taxon>
        <taxon>Trematoda</taxon>
        <taxon>Digenea</taxon>
        <taxon>Strigeidida</taxon>
        <taxon>Schistosomatoidea</taxon>
        <taxon>Schistosomatidae</taxon>
        <taxon>Trichobilharzia</taxon>
    </lineage>
</organism>
<proteinExistence type="predicted"/>
<dbReference type="AlphaFoldDB" id="A0AA85JC19"/>
<dbReference type="PANTHER" id="PTHR24243:SF233">
    <property type="entry name" value="THYROTROPIN-RELEASING HORMONE RECEPTOR"/>
    <property type="match status" value="1"/>
</dbReference>
<protein>
    <recommendedName>
        <fullName evidence="9">G-protein coupled receptors family 1 profile domain-containing protein</fullName>
    </recommendedName>
</protein>
<dbReference type="GO" id="GO:0004930">
    <property type="term" value="F:G protein-coupled receptor activity"/>
    <property type="evidence" value="ECO:0007669"/>
    <property type="project" value="UniProtKB-KW"/>
</dbReference>
<evidence type="ECO:0000256" key="4">
    <source>
        <dbReference type="ARBA" id="ARBA00023040"/>
    </source>
</evidence>
<keyword evidence="3 8" id="KW-1133">Transmembrane helix</keyword>
<dbReference type="Gene3D" id="1.20.1070.10">
    <property type="entry name" value="Rhodopsin 7-helix transmembrane proteins"/>
    <property type="match status" value="1"/>
</dbReference>
<keyword evidence="4" id="KW-0297">G-protein coupled receptor</keyword>
<reference evidence="10" key="1">
    <citation type="submission" date="2022-06" db="EMBL/GenBank/DDBJ databases">
        <authorList>
            <person name="Berger JAMES D."/>
            <person name="Berger JAMES D."/>
        </authorList>
    </citation>
    <scope>NUCLEOTIDE SEQUENCE [LARGE SCALE GENOMIC DNA]</scope>
</reference>
<accession>A0AA85JC19</accession>
<evidence type="ECO:0000256" key="2">
    <source>
        <dbReference type="ARBA" id="ARBA00022692"/>
    </source>
</evidence>
<evidence type="ECO:0000313" key="10">
    <source>
        <dbReference type="Proteomes" id="UP000050795"/>
    </source>
</evidence>
<feature type="transmembrane region" description="Helical" evidence="8">
    <location>
        <begin position="122"/>
        <end position="140"/>
    </location>
</feature>
<feature type="transmembrane region" description="Helical" evidence="8">
    <location>
        <begin position="160"/>
        <end position="180"/>
    </location>
</feature>
<dbReference type="SUPFAM" id="SSF81321">
    <property type="entry name" value="Family A G protein-coupled receptor-like"/>
    <property type="match status" value="1"/>
</dbReference>
<dbReference type="GO" id="GO:0005886">
    <property type="term" value="C:plasma membrane"/>
    <property type="evidence" value="ECO:0007669"/>
    <property type="project" value="TreeGrafter"/>
</dbReference>
<evidence type="ECO:0000256" key="1">
    <source>
        <dbReference type="ARBA" id="ARBA00004141"/>
    </source>
</evidence>
<name>A0AA85JC19_TRIRE</name>
<keyword evidence="2 8" id="KW-0812">Transmembrane</keyword>
<reference evidence="11" key="2">
    <citation type="submission" date="2023-11" db="UniProtKB">
        <authorList>
            <consortium name="WormBaseParasite"/>
        </authorList>
    </citation>
    <scope>IDENTIFICATION</scope>
</reference>
<keyword evidence="10" id="KW-1185">Reference proteome</keyword>
<dbReference type="InterPro" id="IPR000276">
    <property type="entry name" value="GPCR_Rhodpsn"/>
</dbReference>
<feature type="transmembrane region" description="Helical" evidence="8">
    <location>
        <begin position="215"/>
        <end position="237"/>
    </location>
</feature>
<evidence type="ECO:0000256" key="3">
    <source>
        <dbReference type="ARBA" id="ARBA00022989"/>
    </source>
</evidence>
<dbReference type="Pfam" id="PF00001">
    <property type="entry name" value="7tm_1"/>
    <property type="match status" value="1"/>
</dbReference>
<evidence type="ECO:0000256" key="7">
    <source>
        <dbReference type="ARBA" id="ARBA00023224"/>
    </source>
</evidence>
<keyword evidence="7" id="KW-0807">Transducer</keyword>
<dbReference type="PANTHER" id="PTHR24243">
    <property type="entry name" value="G-PROTEIN COUPLED RECEPTOR"/>
    <property type="match status" value="1"/>
</dbReference>
<evidence type="ECO:0000256" key="5">
    <source>
        <dbReference type="ARBA" id="ARBA00023136"/>
    </source>
</evidence>
<feature type="transmembrane region" description="Helical" evidence="8">
    <location>
        <begin position="70"/>
        <end position="89"/>
    </location>
</feature>
<feature type="transmembrane region" description="Helical" evidence="8">
    <location>
        <begin position="36"/>
        <end position="58"/>
    </location>
</feature>